<comment type="subunit">
    <text evidence="10">Monomer.</text>
</comment>
<dbReference type="GO" id="GO:0006400">
    <property type="term" value="P:tRNA modification"/>
    <property type="evidence" value="ECO:0007669"/>
    <property type="project" value="TreeGrafter"/>
</dbReference>
<dbReference type="GO" id="GO:0005524">
    <property type="term" value="F:ATP binding"/>
    <property type="evidence" value="ECO:0007669"/>
    <property type="project" value="UniProtKB-UniRule"/>
</dbReference>
<dbReference type="Pfam" id="PF01715">
    <property type="entry name" value="IPPT"/>
    <property type="match status" value="1"/>
</dbReference>
<dbReference type="InterPro" id="IPR018022">
    <property type="entry name" value="IPT"/>
</dbReference>
<accession>A0A229P2Y0</accession>
<feature type="site" description="Interaction with substrate tRNA" evidence="10">
    <location>
        <position position="127"/>
    </location>
</feature>
<dbReference type="FunFam" id="1.10.20.140:FF:000001">
    <property type="entry name" value="tRNA dimethylallyltransferase"/>
    <property type="match status" value="1"/>
</dbReference>
<dbReference type="EMBL" id="NMUQ01000001">
    <property type="protein sequence ID" value="OXM16478.1"/>
    <property type="molecule type" value="Genomic_DNA"/>
</dbReference>
<feature type="binding site" evidence="10">
    <location>
        <begin position="13"/>
        <end position="20"/>
    </location>
    <ligand>
        <name>ATP</name>
        <dbReference type="ChEBI" id="CHEBI:30616"/>
    </ligand>
</feature>
<dbReference type="Gene3D" id="3.40.50.300">
    <property type="entry name" value="P-loop containing nucleotide triphosphate hydrolases"/>
    <property type="match status" value="1"/>
</dbReference>
<name>A0A229P2Y0_9BACL</name>
<dbReference type="RefSeq" id="WP_089523563.1">
    <property type="nucleotide sequence ID" value="NZ_NMUQ01000001.1"/>
</dbReference>
<dbReference type="NCBIfam" id="TIGR00174">
    <property type="entry name" value="miaA"/>
    <property type="match status" value="1"/>
</dbReference>
<dbReference type="InterPro" id="IPR039657">
    <property type="entry name" value="Dimethylallyltransferase"/>
</dbReference>
<feature type="site" description="Interaction with substrate tRNA" evidence="10">
    <location>
        <position position="104"/>
    </location>
</feature>
<dbReference type="EC" id="2.5.1.75" evidence="10"/>
<evidence type="ECO:0000256" key="12">
    <source>
        <dbReference type="RuleBase" id="RU003784"/>
    </source>
</evidence>
<dbReference type="SUPFAM" id="SSF52540">
    <property type="entry name" value="P-loop containing nucleoside triphosphate hydrolases"/>
    <property type="match status" value="2"/>
</dbReference>
<evidence type="ECO:0000256" key="7">
    <source>
        <dbReference type="ARBA" id="ARBA00022840"/>
    </source>
</evidence>
<evidence type="ECO:0000256" key="9">
    <source>
        <dbReference type="ARBA" id="ARBA00049563"/>
    </source>
</evidence>
<feature type="region of interest" description="Interaction with substrate tRNA" evidence="10">
    <location>
        <begin position="38"/>
        <end position="41"/>
    </location>
</feature>
<evidence type="ECO:0000256" key="13">
    <source>
        <dbReference type="RuleBase" id="RU003785"/>
    </source>
</evidence>
<comment type="caution">
    <text evidence="14">The sequence shown here is derived from an EMBL/GenBank/DDBJ whole genome shotgun (WGS) entry which is preliminary data.</text>
</comment>
<proteinExistence type="inferred from homology"/>
<evidence type="ECO:0000313" key="15">
    <source>
        <dbReference type="Proteomes" id="UP000215145"/>
    </source>
</evidence>
<comment type="catalytic activity">
    <reaction evidence="9 10 11">
        <text>adenosine(37) in tRNA + dimethylallyl diphosphate = N(6)-dimethylallyladenosine(37) in tRNA + diphosphate</text>
        <dbReference type="Rhea" id="RHEA:26482"/>
        <dbReference type="Rhea" id="RHEA-COMP:10162"/>
        <dbReference type="Rhea" id="RHEA-COMP:10375"/>
        <dbReference type="ChEBI" id="CHEBI:33019"/>
        <dbReference type="ChEBI" id="CHEBI:57623"/>
        <dbReference type="ChEBI" id="CHEBI:74411"/>
        <dbReference type="ChEBI" id="CHEBI:74415"/>
        <dbReference type="EC" id="2.5.1.75"/>
    </reaction>
</comment>
<gene>
    <name evidence="10" type="primary">miaA</name>
    <name evidence="14" type="ORF">CGZ75_07340</name>
</gene>
<comment type="caution">
    <text evidence="10">Lacks conserved residue(s) required for the propagation of feature annotation.</text>
</comment>
<dbReference type="PANTHER" id="PTHR11088:SF60">
    <property type="entry name" value="TRNA DIMETHYLALLYLTRANSFERASE"/>
    <property type="match status" value="1"/>
</dbReference>
<reference evidence="14 15" key="1">
    <citation type="submission" date="2017-07" db="EMBL/GenBank/DDBJ databases">
        <title>Paenibacillus herberti R33 genome sequencing and assembly.</title>
        <authorList>
            <person name="Su W."/>
        </authorList>
    </citation>
    <scope>NUCLEOTIDE SEQUENCE [LARGE SCALE GENOMIC DNA]</scope>
    <source>
        <strain evidence="14 15">R33</strain>
    </source>
</reference>
<protein>
    <recommendedName>
        <fullName evidence="10">tRNA dimethylallyltransferase</fullName>
        <ecNumber evidence="10">2.5.1.75</ecNumber>
    </recommendedName>
    <alternativeName>
        <fullName evidence="10">Dimethylallyl diphosphate:tRNA dimethylallyltransferase</fullName>
        <shortName evidence="10">DMAPP:tRNA dimethylallyltransferase</shortName>
        <shortName evidence="10">DMATase</shortName>
    </alternativeName>
    <alternativeName>
        <fullName evidence="10">Isopentenyl-diphosphate:tRNA isopentenyltransferase</fullName>
        <shortName evidence="10">IPP transferase</shortName>
        <shortName evidence="10">IPPT</shortName>
        <shortName evidence="10">IPTase</shortName>
    </alternativeName>
</protein>
<keyword evidence="8 10" id="KW-0460">Magnesium</keyword>
<keyword evidence="4 10" id="KW-0808">Transferase</keyword>
<comment type="cofactor">
    <cofactor evidence="1 10">
        <name>Mg(2+)</name>
        <dbReference type="ChEBI" id="CHEBI:18420"/>
    </cofactor>
</comment>
<keyword evidence="6 10" id="KW-0547">Nucleotide-binding</keyword>
<evidence type="ECO:0000256" key="1">
    <source>
        <dbReference type="ARBA" id="ARBA00001946"/>
    </source>
</evidence>
<keyword evidence="7 10" id="KW-0067">ATP-binding</keyword>
<evidence type="ECO:0000256" key="3">
    <source>
        <dbReference type="ARBA" id="ARBA00005842"/>
    </source>
</evidence>
<keyword evidence="5 10" id="KW-0819">tRNA processing</keyword>
<sequence length="330" mass="37129">MTERKQPLLVLLGPTAVGKTQLSLELARAWNGEIISGDSMQVYRGMDIGTAKIRSEEQMGITHHLIDIRDPEDPYSAADFQEACSRLIPEIAARGKLPFIVGGTGLYIESVCYGYEFSKASSDESYRLELQQMADVHGPEAVHALLAERDPESAARLHANDIRRVIRALEILHLTGMKMSEQLAGQKKESPYELCLLGLTMNRSELYRRIERRIDLMMEEGLVNEVAGLLERGVPQHAVAMQGLGYKELVPYLQGQTSLEEAVVLLKRDTRRFAKRQLSWFRHMKDIQWIDAGENFHNNLDTIHAILAGKFNVSLEYTTNQSSFDGGNSQ</sequence>
<evidence type="ECO:0000313" key="14">
    <source>
        <dbReference type="EMBL" id="OXM16478.1"/>
    </source>
</evidence>
<comment type="similarity">
    <text evidence="3 10 13">Belongs to the IPP transferase family.</text>
</comment>
<evidence type="ECO:0000256" key="2">
    <source>
        <dbReference type="ARBA" id="ARBA00003213"/>
    </source>
</evidence>
<evidence type="ECO:0000256" key="10">
    <source>
        <dbReference type="HAMAP-Rule" id="MF_00185"/>
    </source>
</evidence>
<evidence type="ECO:0000256" key="4">
    <source>
        <dbReference type="ARBA" id="ARBA00022679"/>
    </source>
</evidence>
<dbReference type="Gene3D" id="1.10.20.140">
    <property type="match status" value="1"/>
</dbReference>
<dbReference type="OrthoDB" id="9776390at2"/>
<dbReference type="GO" id="GO:0052381">
    <property type="term" value="F:tRNA dimethylallyltransferase activity"/>
    <property type="evidence" value="ECO:0007669"/>
    <property type="project" value="UniProtKB-UniRule"/>
</dbReference>
<dbReference type="HAMAP" id="MF_00185">
    <property type="entry name" value="IPP_trans"/>
    <property type="match status" value="1"/>
</dbReference>
<keyword evidence="15" id="KW-1185">Reference proteome</keyword>
<dbReference type="InterPro" id="IPR027417">
    <property type="entry name" value="P-loop_NTPase"/>
</dbReference>
<dbReference type="PANTHER" id="PTHR11088">
    <property type="entry name" value="TRNA DIMETHYLALLYLTRANSFERASE"/>
    <property type="match status" value="1"/>
</dbReference>
<evidence type="ECO:0000256" key="6">
    <source>
        <dbReference type="ARBA" id="ARBA00022741"/>
    </source>
</evidence>
<evidence type="ECO:0000256" key="11">
    <source>
        <dbReference type="RuleBase" id="RU003783"/>
    </source>
</evidence>
<evidence type="ECO:0000256" key="8">
    <source>
        <dbReference type="ARBA" id="ARBA00022842"/>
    </source>
</evidence>
<comment type="function">
    <text evidence="2 10 12">Catalyzes the transfer of a dimethylallyl group onto the adenine at position 37 in tRNAs that read codons beginning with uridine, leading to the formation of N6-(dimethylallyl)adenosine (i(6)A).</text>
</comment>
<feature type="binding site" evidence="10">
    <location>
        <begin position="15"/>
        <end position="20"/>
    </location>
    <ligand>
        <name>substrate</name>
    </ligand>
</feature>
<dbReference type="AlphaFoldDB" id="A0A229P2Y0"/>
<organism evidence="14 15">
    <name type="scientific">Paenibacillus herberti</name>
    <dbReference type="NCBI Taxonomy" id="1619309"/>
    <lineage>
        <taxon>Bacteria</taxon>
        <taxon>Bacillati</taxon>
        <taxon>Bacillota</taxon>
        <taxon>Bacilli</taxon>
        <taxon>Bacillales</taxon>
        <taxon>Paenibacillaceae</taxon>
        <taxon>Paenibacillus</taxon>
    </lineage>
</organism>
<evidence type="ECO:0000256" key="5">
    <source>
        <dbReference type="ARBA" id="ARBA00022694"/>
    </source>
</evidence>
<dbReference type="Proteomes" id="UP000215145">
    <property type="component" value="Unassembled WGS sequence"/>
</dbReference>